<dbReference type="Proteomes" id="UP000611762">
    <property type="component" value="Unassembled WGS sequence"/>
</dbReference>
<keyword evidence="3" id="KW-0547">Nucleotide-binding</keyword>
<evidence type="ECO:0000256" key="2">
    <source>
        <dbReference type="ARBA" id="ARBA00022679"/>
    </source>
</evidence>
<dbReference type="InterPro" id="IPR029056">
    <property type="entry name" value="Ribokinase-like"/>
</dbReference>
<keyword evidence="5" id="KW-0067">ATP-binding</keyword>
<keyword evidence="4 7" id="KW-0418">Kinase</keyword>
<dbReference type="NCBIfam" id="NF005491">
    <property type="entry name" value="PRK07105.1"/>
    <property type="match status" value="1"/>
</dbReference>
<organism evidence="7 8">
    <name type="scientific">Congzhengia minquanensis</name>
    <dbReference type="NCBI Taxonomy" id="2763657"/>
    <lineage>
        <taxon>Bacteria</taxon>
        <taxon>Bacillati</taxon>
        <taxon>Bacillota</taxon>
        <taxon>Clostridia</taxon>
        <taxon>Eubacteriales</taxon>
        <taxon>Oscillospiraceae</taxon>
        <taxon>Congzhengia</taxon>
    </lineage>
</organism>
<protein>
    <recommendedName>
        <fullName evidence="1">pyridoxal kinase</fullName>
        <ecNumber evidence="1">2.7.1.35</ecNumber>
    </recommendedName>
</protein>
<evidence type="ECO:0000256" key="5">
    <source>
        <dbReference type="ARBA" id="ARBA00022840"/>
    </source>
</evidence>
<keyword evidence="2 7" id="KW-0808">Transferase</keyword>
<dbReference type="EMBL" id="JACRSU010000003">
    <property type="protein sequence ID" value="MBC8541250.1"/>
    <property type="molecule type" value="Genomic_DNA"/>
</dbReference>
<dbReference type="PANTHER" id="PTHR10534:SF2">
    <property type="entry name" value="PYRIDOXAL KINASE"/>
    <property type="match status" value="1"/>
</dbReference>
<accession>A0A926HZJ8</accession>
<dbReference type="Gene3D" id="3.40.1190.20">
    <property type="match status" value="1"/>
</dbReference>
<dbReference type="GO" id="GO:0009443">
    <property type="term" value="P:pyridoxal 5'-phosphate salvage"/>
    <property type="evidence" value="ECO:0007669"/>
    <property type="project" value="InterPro"/>
</dbReference>
<gene>
    <name evidence="7" type="ORF">H8698_09710</name>
</gene>
<feature type="domain" description="Pyridoxamine kinase/Phosphomethylpyrimidine kinase" evidence="6">
    <location>
        <begin position="53"/>
        <end position="251"/>
    </location>
</feature>
<name>A0A926HZJ8_9FIRM</name>
<evidence type="ECO:0000313" key="8">
    <source>
        <dbReference type="Proteomes" id="UP000611762"/>
    </source>
</evidence>
<proteinExistence type="predicted"/>
<dbReference type="CDD" id="cd01173">
    <property type="entry name" value="pyridoxal_pyridoxamine_kinase"/>
    <property type="match status" value="1"/>
</dbReference>
<keyword evidence="8" id="KW-1185">Reference proteome</keyword>
<evidence type="ECO:0000256" key="3">
    <source>
        <dbReference type="ARBA" id="ARBA00022741"/>
    </source>
</evidence>
<dbReference type="GO" id="GO:0005524">
    <property type="term" value="F:ATP binding"/>
    <property type="evidence" value="ECO:0007669"/>
    <property type="project" value="UniProtKB-KW"/>
</dbReference>
<sequence>MNRQKRIIAINDISCFGKCSLTAAIPILSAAGIETCVLPTAVLSSHTGFSGYTFRDLTDDLLMEAEHWKSLGLTFDGIYTGYLASKRQVSCVEKIMELLPSEFVLVDPVMGDNGRLYDGFDESFAKEMKRLLQKADIIVPNVTEAAFLTDVPFESGTHSQDYIETMIEKLKPVCRGQIVLTGIHSGPQKVGTAVWDGVRLEIIETEKIDVFYSGTGDVFASALAAAVMLGKDTKKAAEIAAEYVIDCILKTRKTSGDRSYGVNFELCTKELLAALGLLS</sequence>
<evidence type="ECO:0000256" key="4">
    <source>
        <dbReference type="ARBA" id="ARBA00022777"/>
    </source>
</evidence>
<evidence type="ECO:0000259" key="6">
    <source>
        <dbReference type="Pfam" id="PF08543"/>
    </source>
</evidence>
<evidence type="ECO:0000256" key="1">
    <source>
        <dbReference type="ARBA" id="ARBA00012104"/>
    </source>
</evidence>
<dbReference type="InterPro" id="IPR013749">
    <property type="entry name" value="PM/HMP-P_kinase-1"/>
</dbReference>
<evidence type="ECO:0000313" key="7">
    <source>
        <dbReference type="EMBL" id="MBC8541250.1"/>
    </source>
</evidence>
<dbReference type="EC" id="2.7.1.35" evidence="1"/>
<dbReference type="GO" id="GO:0008478">
    <property type="term" value="F:pyridoxal kinase activity"/>
    <property type="evidence" value="ECO:0007669"/>
    <property type="project" value="UniProtKB-EC"/>
</dbReference>
<comment type="caution">
    <text evidence="7">The sequence shown here is derived from an EMBL/GenBank/DDBJ whole genome shotgun (WGS) entry which is preliminary data.</text>
</comment>
<reference evidence="7" key="1">
    <citation type="submission" date="2020-08" db="EMBL/GenBank/DDBJ databases">
        <title>Genome public.</title>
        <authorList>
            <person name="Liu C."/>
            <person name="Sun Q."/>
        </authorList>
    </citation>
    <scope>NUCLEOTIDE SEQUENCE</scope>
    <source>
        <strain evidence="7">H8</strain>
    </source>
</reference>
<dbReference type="GO" id="GO:0005829">
    <property type="term" value="C:cytosol"/>
    <property type="evidence" value="ECO:0007669"/>
    <property type="project" value="TreeGrafter"/>
</dbReference>
<dbReference type="Pfam" id="PF08543">
    <property type="entry name" value="Phos_pyr_kin"/>
    <property type="match status" value="1"/>
</dbReference>
<dbReference type="RefSeq" id="WP_249313274.1">
    <property type="nucleotide sequence ID" value="NZ_JACRSU010000003.1"/>
</dbReference>
<dbReference type="AlphaFoldDB" id="A0A926HZJ8"/>
<dbReference type="SUPFAM" id="SSF53613">
    <property type="entry name" value="Ribokinase-like"/>
    <property type="match status" value="1"/>
</dbReference>
<dbReference type="InterPro" id="IPR004625">
    <property type="entry name" value="PyrdxlKinase"/>
</dbReference>
<dbReference type="PANTHER" id="PTHR10534">
    <property type="entry name" value="PYRIDOXAL KINASE"/>
    <property type="match status" value="1"/>
</dbReference>